<gene>
    <name evidence="3" type="ORF">SAMN04487891_11610</name>
    <name evidence="4" type="ORF">SAMN05216293_4046</name>
</gene>
<dbReference type="SUPFAM" id="SSF51735">
    <property type="entry name" value="NAD(P)-binding Rossmann-fold domains"/>
    <property type="match status" value="1"/>
</dbReference>
<evidence type="ECO:0000256" key="1">
    <source>
        <dbReference type="ARBA" id="ARBA00006484"/>
    </source>
</evidence>
<evidence type="ECO:0000313" key="4">
    <source>
        <dbReference type="EMBL" id="SHL67897.1"/>
    </source>
</evidence>
<dbReference type="Proteomes" id="UP000198940">
    <property type="component" value="Unassembled WGS sequence"/>
</dbReference>
<evidence type="ECO:0000313" key="6">
    <source>
        <dbReference type="Proteomes" id="UP000198940"/>
    </source>
</evidence>
<dbReference type="Gene3D" id="3.40.50.720">
    <property type="entry name" value="NAD(P)-binding Rossmann-like Domain"/>
    <property type="match status" value="1"/>
</dbReference>
<keyword evidence="2" id="KW-0560">Oxidoreductase</keyword>
<dbReference type="PANTHER" id="PTHR42760:SF115">
    <property type="entry name" value="3-OXOACYL-[ACYL-CARRIER-PROTEIN] REDUCTASE FABG"/>
    <property type="match status" value="1"/>
</dbReference>
<dbReference type="EMBL" id="FOKU01000016">
    <property type="protein sequence ID" value="SFC63635.1"/>
    <property type="molecule type" value="Genomic_DNA"/>
</dbReference>
<keyword evidence="6" id="KW-1185">Reference proteome</keyword>
<dbReference type="InterPro" id="IPR020904">
    <property type="entry name" value="Sc_DH/Rdtase_CS"/>
</dbReference>
<dbReference type="GO" id="GO:0005975">
    <property type="term" value="P:carbohydrate metabolic process"/>
    <property type="evidence" value="ECO:0007669"/>
    <property type="project" value="UniProtKB-ARBA"/>
</dbReference>
<dbReference type="EMBL" id="FRAT01000014">
    <property type="protein sequence ID" value="SHL67897.1"/>
    <property type="molecule type" value="Genomic_DNA"/>
</dbReference>
<evidence type="ECO:0000313" key="5">
    <source>
        <dbReference type="Proteomes" id="UP000184031"/>
    </source>
</evidence>
<comment type="caution">
    <text evidence="4">The sequence shown here is derived from an EMBL/GenBank/DDBJ whole genome shotgun (WGS) entry which is preliminary data.</text>
</comment>
<dbReference type="PRINTS" id="PR00080">
    <property type="entry name" value="SDRFAMILY"/>
</dbReference>
<dbReference type="FunFam" id="3.40.50.720:FF:000240">
    <property type="entry name" value="SDR family oxidoreductase"/>
    <property type="match status" value="1"/>
</dbReference>
<dbReference type="STRING" id="1055723.SAMN05216293_4046"/>
<evidence type="ECO:0000313" key="3">
    <source>
        <dbReference type="EMBL" id="SFC63635.1"/>
    </source>
</evidence>
<dbReference type="PRINTS" id="PR00081">
    <property type="entry name" value="GDHRDH"/>
</dbReference>
<sequence length="286" mass="30654">MNKERIKNFGLGEKMGNELFNISGRVVLITGGTGVLGGSMAEYLLDEGAKVVLLGQTEAKVESKVEQLKKKYPDVMGFAGNVLDKDFLEQVKGSIVKTWGKLDVLINAAGGNMPGAVIGEGQTIFDLKMDDFRKVSELNLDGSVVPSLVFGKLMADQGHGCILNISSMAATRALTRVVGYSVSKAAIDNFTKWMATELALKFGEGLRVNAIAPGFFISNQNRNLLLNEDGSYTERGKTIIANTPMKRFGKADELHGAVHWLISDAASFVTGTIIPIDGGFNAFSGV</sequence>
<accession>A0A1M7CL38</accession>
<dbReference type="PROSITE" id="PS00061">
    <property type="entry name" value="ADH_SHORT"/>
    <property type="match status" value="1"/>
</dbReference>
<proteinExistence type="inferred from homology"/>
<dbReference type="PANTHER" id="PTHR42760">
    <property type="entry name" value="SHORT-CHAIN DEHYDROGENASES/REDUCTASES FAMILY MEMBER"/>
    <property type="match status" value="1"/>
</dbReference>
<name>A0A1M7CL38_9FLAO</name>
<protein>
    <submittedName>
        <fullName evidence="4">NAD(P)-dependent dehydrogenase, short-chain alcohol dehydrogenase family</fullName>
    </submittedName>
</protein>
<dbReference type="GO" id="GO:0016616">
    <property type="term" value="F:oxidoreductase activity, acting on the CH-OH group of donors, NAD or NADP as acceptor"/>
    <property type="evidence" value="ECO:0007669"/>
    <property type="project" value="TreeGrafter"/>
</dbReference>
<dbReference type="InterPro" id="IPR036291">
    <property type="entry name" value="NAD(P)-bd_dom_sf"/>
</dbReference>
<evidence type="ECO:0000256" key="2">
    <source>
        <dbReference type="ARBA" id="ARBA00023002"/>
    </source>
</evidence>
<dbReference type="Proteomes" id="UP000184031">
    <property type="component" value="Unassembled WGS sequence"/>
</dbReference>
<reference evidence="4 5" key="1">
    <citation type="submission" date="2016-11" db="EMBL/GenBank/DDBJ databases">
        <authorList>
            <person name="Varghese N."/>
            <person name="Submissions S."/>
        </authorList>
    </citation>
    <scope>NUCLEOTIDE SEQUENCE [LARGE SCALE GENOMIC DNA]</scope>
    <source>
        <strain evidence="4 5">CGMCC 1.12174</strain>
        <strain evidence="3 6">DSM 26351</strain>
    </source>
</reference>
<organism evidence="4 5">
    <name type="scientific">Flagellimonas taeanensis</name>
    <dbReference type="NCBI Taxonomy" id="1005926"/>
    <lineage>
        <taxon>Bacteria</taxon>
        <taxon>Pseudomonadati</taxon>
        <taxon>Bacteroidota</taxon>
        <taxon>Flavobacteriia</taxon>
        <taxon>Flavobacteriales</taxon>
        <taxon>Flavobacteriaceae</taxon>
        <taxon>Flagellimonas</taxon>
    </lineage>
</organism>
<comment type="similarity">
    <text evidence="1">Belongs to the short-chain dehydrogenases/reductases (SDR) family.</text>
</comment>
<dbReference type="NCBIfam" id="NF006132">
    <property type="entry name" value="PRK08277.1"/>
    <property type="match status" value="1"/>
</dbReference>
<dbReference type="InterPro" id="IPR002347">
    <property type="entry name" value="SDR_fam"/>
</dbReference>
<dbReference type="AlphaFoldDB" id="A0A1M7CL38"/>
<dbReference type="Pfam" id="PF13561">
    <property type="entry name" value="adh_short_C2"/>
    <property type="match status" value="1"/>
</dbReference>